<accession>A0A369J298</accession>
<comment type="caution">
    <text evidence="2">The sequence shown here is derived from an EMBL/GenBank/DDBJ whole genome shotgun (WGS) entry which is preliminary data.</text>
</comment>
<name>A0A369J298_HYPMA</name>
<feature type="region of interest" description="Disordered" evidence="1">
    <location>
        <begin position="64"/>
        <end position="110"/>
    </location>
</feature>
<dbReference type="InParanoid" id="A0A369J298"/>
<evidence type="ECO:0000313" key="2">
    <source>
        <dbReference type="EMBL" id="RDB16129.1"/>
    </source>
</evidence>
<feature type="compositionally biased region" description="Low complexity" evidence="1">
    <location>
        <begin position="221"/>
        <end position="232"/>
    </location>
</feature>
<dbReference type="AlphaFoldDB" id="A0A369J298"/>
<protein>
    <submittedName>
        <fullName evidence="2">Uncharacterized protein</fullName>
    </submittedName>
</protein>
<dbReference type="EMBL" id="LUEZ02000132">
    <property type="protein sequence ID" value="RDB16129.1"/>
    <property type="molecule type" value="Genomic_DNA"/>
</dbReference>
<feature type="region of interest" description="Disordered" evidence="1">
    <location>
        <begin position="1"/>
        <end position="52"/>
    </location>
</feature>
<sequence length="232" mass="25780">MPWAPPTRTNTMHVSRSAGPSDELATELPPPSPDQNLAAASRKGKERDLVPRVETETSILALDSSHVQRTIGPDRRQRSSRSLRFSASPLKAAETRRSRSGYPYDRKPQTRKINSQPFFTVWYESRGPARISAPPPARPSDDIHDGTLFVHQVAGAAAPQMWISMLQDELVTWEEVMVGDERLMGAKVYRLSLTKQDHPSWVLGNSFRRGGRDSGLDTPMSSSTQSESSSIQ</sequence>
<evidence type="ECO:0000313" key="3">
    <source>
        <dbReference type="Proteomes" id="UP000076154"/>
    </source>
</evidence>
<reference evidence="2" key="1">
    <citation type="submission" date="2018-04" db="EMBL/GenBank/DDBJ databases">
        <title>Whole genome sequencing of Hypsizygus marmoreus.</title>
        <authorList>
            <person name="Choi I.-G."/>
            <person name="Min B."/>
            <person name="Kim J.-G."/>
            <person name="Kim S."/>
            <person name="Oh Y.-L."/>
            <person name="Kong W.-S."/>
            <person name="Park H."/>
            <person name="Jeong J."/>
            <person name="Song E.-S."/>
        </authorList>
    </citation>
    <scope>NUCLEOTIDE SEQUENCE [LARGE SCALE GENOMIC DNA]</scope>
    <source>
        <strain evidence="2">51987-8</strain>
    </source>
</reference>
<organism evidence="2 3">
    <name type="scientific">Hypsizygus marmoreus</name>
    <name type="common">White beech mushroom</name>
    <name type="synonym">Agaricus marmoreus</name>
    <dbReference type="NCBI Taxonomy" id="39966"/>
    <lineage>
        <taxon>Eukaryota</taxon>
        <taxon>Fungi</taxon>
        <taxon>Dikarya</taxon>
        <taxon>Basidiomycota</taxon>
        <taxon>Agaricomycotina</taxon>
        <taxon>Agaricomycetes</taxon>
        <taxon>Agaricomycetidae</taxon>
        <taxon>Agaricales</taxon>
        <taxon>Tricholomatineae</taxon>
        <taxon>Lyophyllaceae</taxon>
        <taxon>Hypsizygus</taxon>
    </lineage>
</organism>
<feature type="region of interest" description="Disordered" evidence="1">
    <location>
        <begin position="204"/>
        <end position="232"/>
    </location>
</feature>
<evidence type="ECO:0000256" key="1">
    <source>
        <dbReference type="SAM" id="MobiDB-lite"/>
    </source>
</evidence>
<keyword evidence="3" id="KW-1185">Reference proteome</keyword>
<proteinExistence type="predicted"/>
<gene>
    <name evidence="2" type="ORF">Hypma_003376</name>
</gene>
<feature type="compositionally biased region" description="Basic and acidic residues" evidence="1">
    <location>
        <begin position="43"/>
        <end position="52"/>
    </location>
</feature>
<dbReference type="Proteomes" id="UP000076154">
    <property type="component" value="Unassembled WGS sequence"/>
</dbReference>